<proteinExistence type="predicted"/>
<keyword evidence="2" id="KW-1185">Reference proteome</keyword>
<name>A0AAW1GN55_SAPOF</name>
<protein>
    <recommendedName>
        <fullName evidence="3">Reverse transcriptase zinc-binding domain-containing protein</fullName>
    </recommendedName>
</protein>
<accession>A0AAW1GN55</accession>
<dbReference type="AlphaFoldDB" id="A0AAW1GN55"/>
<organism evidence="1 2">
    <name type="scientific">Saponaria officinalis</name>
    <name type="common">Common soapwort</name>
    <name type="synonym">Lychnis saponaria</name>
    <dbReference type="NCBI Taxonomy" id="3572"/>
    <lineage>
        <taxon>Eukaryota</taxon>
        <taxon>Viridiplantae</taxon>
        <taxon>Streptophyta</taxon>
        <taxon>Embryophyta</taxon>
        <taxon>Tracheophyta</taxon>
        <taxon>Spermatophyta</taxon>
        <taxon>Magnoliopsida</taxon>
        <taxon>eudicotyledons</taxon>
        <taxon>Gunneridae</taxon>
        <taxon>Pentapetalae</taxon>
        <taxon>Caryophyllales</taxon>
        <taxon>Caryophyllaceae</taxon>
        <taxon>Caryophylleae</taxon>
        <taxon>Saponaria</taxon>
    </lineage>
</organism>
<dbReference type="EMBL" id="JBDFQZ010000014">
    <property type="protein sequence ID" value="KAK9665136.1"/>
    <property type="molecule type" value="Genomic_DNA"/>
</dbReference>
<sequence length="144" mass="16879">MCSGATLYQCQQLRLGLHVNAACFLCGVGTEDHDHLFFRCPASRRCLALVQQWLGRPVGEDWNWIFLKQMRDGPMLVRLILYAAFSGLIHHVWDMRNVCRIHHYVKSPVCIVRDLKFELKVRIESFNCNWKTSDREWLCSINLI</sequence>
<evidence type="ECO:0000313" key="1">
    <source>
        <dbReference type="EMBL" id="KAK9665136.1"/>
    </source>
</evidence>
<comment type="caution">
    <text evidence="1">The sequence shown here is derived from an EMBL/GenBank/DDBJ whole genome shotgun (WGS) entry which is preliminary data.</text>
</comment>
<evidence type="ECO:0000313" key="2">
    <source>
        <dbReference type="Proteomes" id="UP001443914"/>
    </source>
</evidence>
<gene>
    <name evidence="1" type="ORF">RND81_14G093000</name>
</gene>
<dbReference type="Proteomes" id="UP001443914">
    <property type="component" value="Unassembled WGS sequence"/>
</dbReference>
<reference evidence="1" key="1">
    <citation type="submission" date="2024-03" db="EMBL/GenBank/DDBJ databases">
        <title>WGS assembly of Saponaria officinalis var. Norfolk2.</title>
        <authorList>
            <person name="Jenkins J."/>
            <person name="Shu S."/>
            <person name="Grimwood J."/>
            <person name="Barry K."/>
            <person name="Goodstein D."/>
            <person name="Schmutz J."/>
            <person name="Leebens-Mack J."/>
            <person name="Osbourn A."/>
        </authorList>
    </citation>
    <scope>NUCLEOTIDE SEQUENCE [LARGE SCALE GENOMIC DNA]</scope>
    <source>
        <strain evidence="1">JIC</strain>
    </source>
</reference>
<evidence type="ECO:0008006" key="3">
    <source>
        <dbReference type="Google" id="ProtNLM"/>
    </source>
</evidence>